<evidence type="ECO:0000313" key="2">
    <source>
        <dbReference type="WBParaSite" id="JU765_v2.g7265.t1"/>
    </source>
</evidence>
<accession>A0AC34RJ09</accession>
<organism evidence="1 2">
    <name type="scientific">Panagrolaimus sp. JU765</name>
    <dbReference type="NCBI Taxonomy" id="591449"/>
    <lineage>
        <taxon>Eukaryota</taxon>
        <taxon>Metazoa</taxon>
        <taxon>Ecdysozoa</taxon>
        <taxon>Nematoda</taxon>
        <taxon>Chromadorea</taxon>
        <taxon>Rhabditida</taxon>
        <taxon>Tylenchina</taxon>
        <taxon>Panagrolaimomorpha</taxon>
        <taxon>Panagrolaimoidea</taxon>
        <taxon>Panagrolaimidae</taxon>
        <taxon>Panagrolaimus</taxon>
    </lineage>
</organism>
<dbReference type="Proteomes" id="UP000887576">
    <property type="component" value="Unplaced"/>
</dbReference>
<dbReference type="WBParaSite" id="JU765_v2.g7265.t1">
    <property type="protein sequence ID" value="JU765_v2.g7265.t1"/>
    <property type="gene ID" value="JU765_v2.g7265"/>
</dbReference>
<reference evidence="2" key="1">
    <citation type="submission" date="2022-11" db="UniProtKB">
        <authorList>
            <consortium name="WormBaseParasite"/>
        </authorList>
    </citation>
    <scope>IDENTIFICATION</scope>
</reference>
<evidence type="ECO:0000313" key="1">
    <source>
        <dbReference type="Proteomes" id="UP000887576"/>
    </source>
</evidence>
<protein>
    <submittedName>
        <fullName evidence="2">Endonuclease/exonuclease/phosphatase domain-containing protein</fullName>
    </submittedName>
</protein>
<name>A0AC34RJ09_9BILA</name>
<proteinExistence type="predicted"/>
<sequence>MISETSNELQDGDFSFASLALDAGDAQVEENNLNQNLDSANESENSNDSEYDVSFTPRASMVPTIVEYKPLRENEEWSKFRIGGAISCFPDFSVFHVKMSMLLIGNNGLTFIPDSIRKMQNLKHLDISNNALTILPTAIGELENLTVLKASGNRLEYIPFCHAKLSSLECYDLTNNPLNAEFSRLYMGPENTAMFISNLSGRFIPEIPPSPGDRFWNIRRETASSELPIFDAMSFNVLFDRYATTQHYPYCAKWALSWPYRYGKIINEITSRSPHVVALQEVGIETFHNFFKPTLEAHGYTGVFAPKGRIRSNDFSAVDGSALFWKTENFTFISSETLEFGTLAIAFATGRVRESMLNRMLPYDNVAIVATLQPIPESFSASGRVAKSLLPIVACSAHVFWDPEFCDVKLMQAMILVQEMNRIVQSVAKLHSTAICDIPTLVMGDFNSLPDSGVFQYINQGYVERDHPDFLSFVGYQLDHMTNGENDSLMYRHTLSLKSAIDHRNFPYTNYTSKFCGFIDYIFYSPKALCNIGYLTFDHSWSTNNQIEGFPNEHIPSDHIPIAARFGIIDPSSKDEIVKNLILRTMEKSI</sequence>